<gene>
    <name evidence="1" type="ORF">SAMN06265348_102185</name>
</gene>
<dbReference type="AlphaFoldDB" id="A0A521BC80"/>
<protein>
    <submittedName>
        <fullName evidence="1">Uncharacterized protein</fullName>
    </submittedName>
</protein>
<name>A0A521BC80_9SPHI</name>
<evidence type="ECO:0000313" key="2">
    <source>
        <dbReference type="Proteomes" id="UP000320300"/>
    </source>
</evidence>
<reference evidence="1 2" key="1">
    <citation type="submission" date="2017-05" db="EMBL/GenBank/DDBJ databases">
        <authorList>
            <person name="Varghese N."/>
            <person name="Submissions S."/>
        </authorList>
    </citation>
    <scope>NUCLEOTIDE SEQUENCE [LARGE SCALE GENOMIC DNA]</scope>
    <source>
        <strain evidence="1 2">DSM 19036</strain>
    </source>
</reference>
<accession>A0A521BC80</accession>
<sequence>MKKHLTEWLMKIEIKSMSDDERDCELVKMHIEACIEQIKSTAIIIQQIEDKQYRDRNESTGENIYQRISLKY</sequence>
<keyword evidence="2" id="KW-1185">Reference proteome</keyword>
<organism evidence="1 2">
    <name type="scientific">Pedobacter westerhofensis</name>
    <dbReference type="NCBI Taxonomy" id="425512"/>
    <lineage>
        <taxon>Bacteria</taxon>
        <taxon>Pseudomonadati</taxon>
        <taxon>Bacteroidota</taxon>
        <taxon>Sphingobacteriia</taxon>
        <taxon>Sphingobacteriales</taxon>
        <taxon>Sphingobacteriaceae</taxon>
        <taxon>Pedobacter</taxon>
    </lineage>
</organism>
<dbReference type="RefSeq" id="WP_185960374.1">
    <property type="nucleotide sequence ID" value="NZ_FXTN01000002.1"/>
</dbReference>
<evidence type="ECO:0000313" key="1">
    <source>
        <dbReference type="EMBL" id="SMO44649.1"/>
    </source>
</evidence>
<dbReference type="Proteomes" id="UP000320300">
    <property type="component" value="Unassembled WGS sequence"/>
</dbReference>
<proteinExistence type="predicted"/>
<dbReference type="EMBL" id="FXTN01000002">
    <property type="protein sequence ID" value="SMO44649.1"/>
    <property type="molecule type" value="Genomic_DNA"/>
</dbReference>